<comment type="caution">
    <text evidence="3">The sequence shown here is derived from an EMBL/GenBank/DDBJ whole genome shotgun (WGS) entry which is preliminary data.</text>
</comment>
<dbReference type="PANTHER" id="PTHR34406">
    <property type="entry name" value="PROTEIN YCEI"/>
    <property type="match status" value="1"/>
</dbReference>
<feature type="signal peptide" evidence="1">
    <location>
        <begin position="1"/>
        <end position="30"/>
    </location>
</feature>
<evidence type="ECO:0000256" key="1">
    <source>
        <dbReference type="SAM" id="SignalP"/>
    </source>
</evidence>
<protein>
    <submittedName>
        <fullName evidence="3">YceI family protein</fullName>
    </submittedName>
</protein>
<dbReference type="EMBL" id="JAMBEP010000004">
    <property type="protein sequence ID" value="MCL1635817.1"/>
    <property type="molecule type" value="Genomic_DNA"/>
</dbReference>
<dbReference type="PANTHER" id="PTHR34406:SF1">
    <property type="entry name" value="PROTEIN YCEI"/>
    <property type="match status" value="1"/>
</dbReference>
<dbReference type="InterPro" id="IPR007372">
    <property type="entry name" value="Lipid/polyisoprenoid-bd_YceI"/>
</dbReference>
<organism evidence="3 4">
    <name type="scientific">Luteimonas galliterrae</name>
    <dbReference type="NCBI Taxonomy" id="2940486"/>
    <lineage>
        <taxon>Bacteria</taxon>
        <taxon>Pseudomonadati</taxon>
        <taxon>Pseudomonadota</taxon>
        <taxon>Gammaproteobacteria</taxon>
        <taxon>Lysobacterales</taxon>
        <taxon>Lysobacteraceae</taxon>
        <taxon>Luteimonas</taxon>
    </lineage>
</organism>
<gene>
    <name evidence="3" type="ORF">M2650_14400</name>
</gene>
<dbReference type="SMART" id="SM00867">
    <property type="entry name" value="YceI"/>
    <property type="match status" value="1"/>
</dbReference>
<dbReference type="Proteomes" id="UP001431217">
    <property type="component" value="Unassembled WGS sequence"/>
</dbReference>
<proteinExistence type="predicted"/>
<feature type="domain" description="Lipid/polyisoprenoid-binding YceI-like" evidence="2">
    <location>
        <begin position="32"/>
        <end position="192"/>
    </location>
</feature>
<feature type="chain" id="PRO_5045484044" evidence="1">
    <location>
        <begin position="31"/>
        <end position="197"/>
    </location>
</feature>
<evidence type="ECO:0000313" key="4">
    <source>
        <dbReference type="Proteomes" id="UP001431217"/>
    </source>
</evidence>
<evidence type="ECO:0000259" key="2">
    <source>
        <dbReference type="SMART" id="SM00867"/>
    </source>
</evidence>
<accession>A0ABT0MLP0</accession>
<dbReference type="RefSeq" id="WP_249475709.1">
    <property type="nucleotide sequence ID" value="NZ_JAMBEP010000004.1"/>
</dbReference>
<dbReference type="SUPFAM" id="SSF101874">
    <property type="entry name" value="YceI-like"/>
    <property type="match status" value="1"/>
</dbReference>
<keyword evidence="4" id="KW-1185">Reference proteome</keyword>
<dbReference type="Gene3D" id="2.40.128.110">
    <property type="entry name" value="Lipid/polyisoprenoid-binding, YceI-like"/>
    <property type="match status" value="1"/>
</dbReference>
<reference evidence="3 4" key="1">
    <citation type="submission" date="2022-05" db="EMBL/GenBank/DDBJ databases">
        <title>Luteimonas sp. SX5, whole genome shotgun sequencing project.</title>
        <authorList>
            <person name="Zhao G."/>
            <person name="Shen L."/>
        </authorList>
    </citation>
    <scope>NUCLEOTIDE SEQUENCE [LARGE SCALE GENOMIC DNA]</scope>
    <source>
        <strain evidence="3 4">SX5</strain>
    </source>
</reference>
<sequence length="197" mass="22230">MRPNVGAMRAVAKIWLFPLALCLAWTAARATQVEVDPLQSRLGFSLQTRWGQTLEGRFPQYEGEIVTMEGGRHRVQLRLDSGSVEIADSPRYSRYARGPRFFDAEDHPKIEFVSEPYDQALLRHGGELGGRLTIRGVTRREVFTIAPSACERPGYDCDVVARGSVRRENYGINGFGLAIHNRVHFFLNVRVRDEPAS</sequence>
<evidence type="ECO:0000313" key="3">
    <source>
        <dbReference type="EMBL" id="MCL1635817.1"/>
    </source>
</evidence>
<name>A0ABT0MLP0_9GAMM</name>
<dbReference type="InterPro" id="IPR036761">
    <property type="entry name" value="TTHA0802/YceI-like_sf"/>
</dbReference>
<keyword evidence="1" id="KW-0732">Signal</keyword>
<dbReference type="Pfam" id="PF04264">
    <property type="entry name" value="YceI"/>
    <property type="match status" value="1"/>
</dbReference>